<name>A0A2T6C291_9BACL</name>
<keyword evidence="2 6" id="KW-0698">rRNA processing</keyword>
<comment type="caution">
    <text evidence="8">The sequence shown here is derived from an EMBL/GenBank/DDBJ whole genome shotgun (WGS) entry which is preliminary data.</text>
</comment>
<dbReference type="RefSeq" id="WP_108022218.1">
    <property type="nucleotide sequence ID" value="NZ_QBKR01000005.1"/>
</dbReference>
<proteinExistence type="inferred from homology"/>
<dbReference type="EC" id="2.1.1.-" evidence="6"/>
<comment type="function">
    <text evidence="6">Specifically methylates the N7 position of guanine in position 535 of 16S rRNA.</text>
</comment>
<evidence type="ECO:0000256" key="2">
    <source>
        <dbReference type="ARBA" id="ARBA00022552"/>
    </source>
</evidence>
<dbReference type="AlphaFoldDB" id="A0A2T6C291"/>
<dbReference type="Pfam" id="PF02527">
    <property type="entry name" value="GidB"/>
    <property type="match status" value="1"/>
</dbReference>
<feature type="binding site" evidence="6">
    <location>
        <begin position="130"/>
        <end position="131"/>
    </location>
    <ligand>
        <name>S-adenosyl-L-methionine</name>
        <dbReference type="ChEBI" id="CHEBI:59789"/>
    </ligand>
</feature>
<evidence type="ECO:0000256" key="3">
    <source>
        <dbReference type="ARBA" id="ARBA00022603"/>
    </source>
</evidence>
<dbReference type="PANTHER" id="PTHR31760">
    <property type="entry name" value="S-ADENOSYL-L-METHIONINE-DEPENDENT METHYLTRANSFERASES SUPERFAMILY PROTEIN"/>
    <property type="match status" value="1"/>
</dbReference>
<feature type="region of interest" description="Disordered" evidence="7">
    <location>
        <begin position="218"/>
        <end position="240"/>
    </location>
</feature>
<dbReference type="GO" id="GO:0070043">
    <property type="term" value="F:rRNA (guanine-N7-)-methyltransferase activity"/>
    <property type="evidence" value="ECO:0007669"/>
    <property type="project" value="UniProtKB-UniRule"/>
</dbReference>
<dbReference type="InterPro" id="IPR003682">
    <property type="entry name" value="rRNA_ssu_MeTfrase_G"/>
</dbReference>
<evidence type="ECO:0000256" key="4">
    <source>
        <dbReference type="ARBA" id="ARBA00022679"/>
    </source>
</evidence>
<dbReference type="NCBIfam" id="TIGR00138">
    <property type="entry name" value="rsmG_gidB"/>
    <property type="match status" value="1"/>
</dbReference>
<dbReference type="OrthoDB" id="9808773at2"/>
<evidence type="ECO:0000256" key="7">
    <source>
        <dbReference type="SAM" id="MobiDB-lite"/>
    </source>
</evidence>
<feature type="binding site" evidence="6">
    <location>
        <position position="149"/>
    </location>
    <ligand>
        <name>S-adenosyl-L-methionine</name>
        <dbReference type="ChEBI" id="CHEBI:59789"/>
    </ligand>
</feature>
<keyword evidence="3 6" id="KW-0489">Methyltransferase</keyword>
<dbReference type="PANTHER" id="PTHR31760:SF0">
    <property type="entry name" value="S-ADENOSYL-L-METHIONINE-DEPENDENT METHYLTRANSFERASES SUPERFAMILY PROTEIN"/>
    <property type="match status" value="1"/>
</dbReference>
<dbReference type="PIRSF" id="PIRSF003078">
    <property type="entry name" value="GidB"/>
    <property type="match status" value="1"/>
</dbReference>
<keyword evidence="9" id="KW-1185">Reference proteome</keyword>
<keyword evidence="4 6" id="KW-0808">Transferase</keyword>
<evidence type="ECO:0000313" key="9">
    <source>
        <dbReference type="Proteomes" id="UP000244240"/>
    </source>
</evidence>
<evidence type="ECO:0000313" key="8">
    <source>
        <dbReference type="EMBL" id="PTX62413.1"/>
    </source>
</evidence>
<reference evidence="8 9" key="1">
    <citation type="submission" date="2018-04" db="EMBL/GenBank/DDBJ databases">
        <title>Genomic Encyclopedia of Archaeal and Bacterial Type Strains, Phase II (KMG-II): from individual species to whole genera.</title>
        <authorList>
            <person name="Goeker M."/>
        </authorList>
    </citation>
    <scope>NUCLEOTIDE SEQUENCE [LARGE SCALE GENOMIC DNA]</scope>
    <source>
        <strain evidence="8 9">DSM 45787</strain>
    </source>
</reference>
<keyword evidence="1 6" id="KW-0963">Cytoplasm</keyword>
<dbReference type="FunFam" id="3.40.50.150:FF:000041">
    <property type="entry name" value="Ribosomal RNA small subunit methyltransferase G"/>
    <property type="match status" value="1"/>
</dbReference>
<dbReference type="InterPro" id="IPR029063">
    <property type="entry name" value="SAM-dependent_MTases_sf"/>
</dbReference>
<keyword evidence="5 6" id="KW-0949">S-adenosyl-L-methionine</keyword>
<dbReference type="Proteomes" id="UP000244240">
    <property type="component" value="Unassembled WGS sequence"/>
</dbReference>
<evidence type="ECO:0000256" key="5">
    <source>
        <dbReference type="ARBA" id="ARBA00022691"/>
    </source>
</evidence>
<dbReference type="SUPFAM" id="SSF53335">
    <property type="entry name" value="S-adenosyl-L-methionine-dependent methyltransferases"/>
    <property type="match status" value="1"/>
</dbReference>
<organism evidence="8 9">
    <name type="scientific">Melghirimyces profundicolus</name>
    <dbReference type="NCBI Taxonomy" id="1242148"/>
    <lineage>
        <taxon>Bacteria</taxon>
        <taxon>Bacillati</taxon>
        <taxon>Bacillota</taxon>
        <taxon>Bacilli</taxon>
        <taxon>Bacillales</taxon>
        <taxon>Thermoactinomycetaceae</taxon>
        <taxon>Melghirimyces</taxon>
    </lineage>
</organism>
<comment type="caution">
    <text evidence="6">Lacks conserved residue(s) required for the propagation of feature annotation.</text>
</comment>
<evidence type="ECO:0000256" key="1">
    <source>
        <dbReference type="ARBA" id="ARBA00022490"/>
    </source>
</evidence>
<protein>
    <recommendedName>
        <fullName evidence="6">Ribosomal RNA small subunit methyltransferase G</fullName>
        <ecNumber evidence="6">2.1.1.-</ecNumber>
    </recommendedName>
    <alternativeName>
        <fullName evidence="6">16S rRNA 7-methylguanosine methyltransferase</fullName>
        <shortName evidence="6">16S rRNA m7G methyltransferase</shortName>
    </alternativeName>
</protein>
<dbReference type="Gene3D" id="3.40.50.150">
    <property type="entry name" value="Vaccinia Virus protein VP39"/>
    <property type="match status" value="1"/>
</dbReference>
<accession>A0A2T6C291</accession>
<dbReference type="GO" id="GO:0005829">
    <property type="term" value="C:cytosol"/>
    <property type="evidence" value="ECO:0007669"/>
    <property type="project" value="TreeGrafter"/>
</dbReference>
<dbReference type="EMBL" id="QBKR01000005">
    <property type="protein sequence ID" value="PTX62413.1"/>
    <property type="molecule type" value="Genomic_DNA"/>
</dbReference>
<feature type="binding site" evidence="6">
    <location>
        <position position="84"/>
    </location>
    <ligand>
        <name>S-adenosyl-L-methionine</name>
        <dbReference type="ChEBI" id="CHEBI:59789"/>
    </ligand>
</feature>
<feature type="binding site" evidence="6">
    <location>
        <position position="79"/>
    </location>
    <ligand>
        <name>S-adenosyl-L-methionine</name>
        <dbReference type="ChEBI" id="CHEBI:59789"/>
    </ligand>
</feature>
<gene>
    <name evidence="6" type="primary">rsmG</name>
    <name evidence="8" type="ORF">C8P63_1058</name>
</gene>
<sequence>MECRDWLGEQVRVGLGLELSGEQLDRFSLYFRLLVEGNQKLNLTTITKESEVFIKHFYDSLTVAGHLPLTSMETVIDVGTGAGFPGLPLKIAFPHLRLVLLDSLNKRVTFLKETTEQLGLKGVQYLHARAEEAARNRSHREAYDLAAARAVAKLNVLSEYCLPFVRRGGWFVAMKGPDVSEEMQESERAIQVLGGTPVETVSLSLPENQGKRNLILIQKKSPTPKTYPRKAGTPLRKPVK</sequence>
<evidence type="ECO:0000256" key="6">
    <source>
        <dbReference type="HAMAP-Rule" id="MF_00074"/>
    </source>
</evidence>
<comment type="subcellular location">
    <subcellularLocation>
        <location evidence="6">Cytoplasm</location>
    </subcellularLocation>
</comment>
<dbReference type="HAMAP" id="MF_00074">
    <property type="entry name" value="16SrRNA_methyltr_G"/>
    <property type="match status" value="1"/>
</dbReference>
<comment type="similarity">
    <text evidence="6">Belongs to the methyltransferase superfamily. RNA methyltransferase RsmG family.</text>
</comment>